<name>A0A9W6RUF6_9ACTN</name>
<comment type="function">
    <text evidence="7">SbcCD cleaves DNA hairpin structures. These structures can inhibit DNA replication and are intermediates in certain DNA recombination reactions. The complex acts as a 3'-&gt;5' double strand exonuclease that can open hairpins. It also has a 5' single-strand endonuclease activity.</text>
</comment>
<evidence type="ECO:0000256" key="2">
    <source>
        <dbReference type="ARBA" id="ARBA00011322"/>
    </source>
</evidence>
<dbReference type="AlphaFoldDB" id="A0A9W6RUF6"/>
<accession>A0A9W6RUF6</accession>
<dbReference type="GO" id="GO:0008408">
    <property type="term" value="F:3'-5' exonuclease activity"/>
    <property type="evidence" value="ECO:0007669"/>
    <property type="project" value="InterPro"/>
</dbReference>
<evidence type="ECO:0000313" key="11">
    <source>
        <dbReference type="Proteomes" id="UP001165135"/>
    </source>
</evidence>
<gene>
    <name evidence="7 10" type="primary">sbcD</name>
    <name evidence="10" type="ORF">Airi01_083920</name>
</gene>
<dbReference type="SUPFAM" id="SSF56300">
    <property type="entry name" value="Metallo-dependent phosphatases"/>
    <property type="match status" value="1"/>
</dbReference>
<dbReference type="Proteomes" id="UP001165135">
    <property type="component" value="Unassembled WGS sequence"/>
</dbReference>
<dbReference type="InterPro" id="IPR029052">
    <property type="entry name" value="Metallo-depent_PP-like"/>
</dbReference>
<dbReference type="GO" id="GO:0006260">
    <property type="term" value="P:DNA replication"/>
    <property type="evidence" value="ECO:0007669"/>
    <property type="project" value="UniProtKB-KW"/>
</dbReference>
<reference evidence="10" key="1">
    <citation type="submission" date="2023-03" db="EMBL/GenBank/DDBJ databases">
        <title>Actinoallomurus iriomotensis NBRC 103681.</title>
        <authorList>
            <person name="Ichikawa N."/>
            <person name="Sato H."/>
            <person name="Tonouchi N."/>
        </authorList>
    </citation>
    <scope>NUCLEOTIDE SEQUENCE</scope>
    <source>
        <strain evidence="10">NBRC 103681</strain>
    </source>
</reference>
<dbReference type="PANTHER" id="PTHR30337">
    <property type="entry name" value="COMPONENT OF ATP-DEPENDENT DSDNA EXONUCLEASE"/>
    <property type="match status" value="1"/>
</dbReference>
<dbReference type="NCBIfam" id="TIGR00619">
    <property type="entry name" value="sbcd"/>
    <property type="match status" value="1"/>
</dbReference>
<dbReference type="Gene3D" id="3.60.21.10">
    <property type="match status" value="1"/>
</dbReference>
<keyword evidence="7" id="KW-0233">DNA recombination</keyword>
<feature type="domain" description="Nuclease SbcCD subunit D C-terminal" evidence="9">
    <location>
        <begin position="264"/>
        <end position="348"/>
    </location>
</feature>
<keyword evidence="7" id="KW-0255">Endonuclease</keyword>
<keyword evidence="4 7" id="KW-0540">Nuclease</keyword>
<evidence type="ECO:0000256" key="1">
    <source>
        <dbReference type="ARBA" id="ARBA00010555"/>
    </source>
</evidence>
<dbReference type="GO" id="GO:0006310">
    <property type="term" value="P:DNA recombination"/>
    <property type="evidence" value="ECO:0007669"/>
    <property type="project" value="UniProtKB-KW"/>
</dbReference>
<dbReference type="PANTHER" id="PTHR30337:SF0">
    <property type="entry name" value="NUCLEASE SBCCD SUBUNIT D"/>
    <property type="match status" value="1"/>
</dbReference>
<protein>
    <recommendedName>
        <fullName evidence="3 7">Nuclease SbcCD subunit D</fullName>
    </recommendedName>
</protein>
<comment type="subunit">
    <text evidence="2 7">Heterodimer of SbcC and SbcD.</text>
</comment>
<sequence length="376" mass="41224">MRLLHTSDWHLGRSFHREDMLAAQARFVDHLVETVRAESVDAVLISGDLYDRALPPVDAVALCDEALRRLAAEKVRVIAISGNHDSAQRLGFGAGLMSAAGVHVIADPRRVGEPVLLADGTAVYGIPYLEPEVVRSAWDLSERGHTAALAEAMRRVRADLAKRDGRSVVLAHAFVTGGEASDSERDISVGGVASVPLSVFDGVDYVALGHLHGRQRMSGTVRYSGSPLAYSFSEEHHVKGGWLVDLGETVTAEFVEAPVPRRSARISGRIDDLLSGERWAPYEDHWLQVTLTDPDRPAGAMERLRRRFPHTLALVFEPEGGPAADDRGWAERIRDRSDLDIAYDFVREVRGAPADEAERDLLGEAFECCRLTEAAR</sequence>
<evidence type="ECO:0000256" key="4">
    <source>
        <dbReference type="ARBA" id="ARBA00022722"/>
    </source>
</evidence>
<dbReference type="CDD" id="cd00840">
    <property type="entry name" value="MPP_Mre11_N"/>
    <property type="match status" value="1"/>
</dbReference>
<dbReference type="EMBL" id="BSTJ01000013">
    <property type="protein sequence ID" value="GLY80125.1"/>
    <property type="molecule type" value="Genomic_DNA"/>
</dbReference>
<dbReference type="InterPro" id="IPR050535">
    <property type="entry name" value="DNA_Repair-Maintenance_Comp"/>
</dbReference>
<organism evidence="10 11">
    <name type="scientific">Actinoallomurus iriomotensis</name>
    <dbReference type="NCBI Taxonomy" id="478107"/>
    <lineage>
        <taxon>Bacteria</taxon>
        <taxon>Bacillati</taxon>
        <taxon>Actinomycetota</taxon>
        <taxon>Actinomycetes</taxon>
        <taxon>Streptosporangiales</taxon>
        <taxon>Thermomonosporaceae</taxon>
        <taxon>Actinoallomurus</taxon>
    </lineage>
</organism>
<evidence type="ECO:0000256" key="3">
    <source>
        <dbReference type="ARBA" id="ARBA00013365"/>
    </source>
</evidence>
<comment type="caution">
    <text evidence="10">The sequence shown here is derived from an EMBL/GenBank/DDBJ whole genome shotgun (WGS) entry which is preliminary data.</text>
</comment>
<proteinExistence type="inferred from homology"/>
<dbReference type="InterPro" id="IPR041796">
    <property type="entry name" value="Mre11_N"/>
</dbReference>
<evidence type="ECO:0000256" key="7">
    <source>
        <dbReference type="RuleBase" id="RU363069"/>
    </source>
</evidence>
<keyword evidence="5 7" id="KW-0378">Hydrolase</keyword>
<evidence type="ECO:0000313" key="10">
    <source>
        <dbReference type="EMBL" id="GLY80125.1"/>
    </source>
</evidence>
<dbReference type="RefSeq" id="WP_285632625.1">
    <property type="nucleotide sequence ID" value="NZ_BSTJ01000013.1"/>
</dbReference>
<dbReference type="InterPro" id="IPR004843">
    <property type="entry name" value="Calcineurin-like_PHP"/>
</dbReference>
<evidence type="ECO:0000256" key="5">
    <source>
        <dbReference type="ARBA" id="ARBA00022801"/>
    </source>
</evidence>
<keyword evidence="7" id="KW-0235">DNA replication</keyword>
<dbReference type="GO" id="GO:0004519">
    <property type="term" value="F:endonuclease activity"/>
    <property type="evidence" value="ECO:0007669"/>
    <property type="project" value="UniProtKB-KW"/>
</dbReference>
<comment type="similarity">
    <text evidence="1 7">Belongs to the SbcD family.</text>
</comment>
<keyword evidence="6 7" id="KW-0269">Exonuclease</keyword>
<feature type="domain" description="Calcineurin-like phosphoesterase" evidence="8">
    <location>
        <begin position="1"/>
        <end position="213"/>
    </location>
</feature>
<dbReference type="Pfam" id="PF12320">
    <property type="entry name" value="SbcD_C"/>
    <property type="match status" value="1"/>
</dbReference>
<evidence type="ECO:0000256" key="6">
    <source>
        <dbReference type="ARBA" id="ARBA00022839"/>
    </source>
</evidence>
<dbReference type="Pfam" id="PF00149">
    <property type="entry name" value="Metallophos"/>
    <property type="match status" value="1"/>
</dbReference>
<evidence type="ECO:0000259" key="8">
    <source>
        <dbReference type="Pfam" id="PF00149"/>
    </source>
</evidence>
<dbReference type="InterPro" id="IPR004593">
    <property type="entry name" value="SbcD"/>
</dbReference>
<dbReference type="InterPro" id="IPR026843">
    <property type="entry name" value="SbcD_C"/>
</dbReference>
<evidence type="ECO:0000259" key="9">
    <source>
        <dbReference type="Pfam" id="PF12320"/>
    </source>
</evidence>